<feature type="region of interest" description="Disordered" evidence="1">
    <location>
        <begin position="264"/>
        <end position="312"/>
    </location>
</feature>
<evidence type="ECO:0000313" key="2">
    <source>
        <dbReference type="Proteomes" id="UP000095280"/>
    </source>
</evidence>
<organism evidence="2 3">
    <name type="scientific">Macrostomum lignano</name>
    <dbReference type="NCBI Taxonomy" id="282301"/>
    <lineage>
        <taxon>Eukaryota</taxon>
        <taxon>Metazoa</taxon>
        <taxon>Spiralia</taxon>
        <taxon>Lophotrochozoa</taxon>
        <taxon>Platyhelminthes</taxon>
        <taxon>Rhabditophora</taxon>
        <taxon>Macrostomorpha</taxon>
        <taxon>Macrostomida</taxon>
        <taxon>Macrostomidae</taxon>
        <taxon>Macrostomum</taxon>
    </lineage>
</organism>
<accession>A0A1I8FS97</accession>
<dbReference type="AlphaFoldDB" id="A0A1I8FS97"/>
<sequence length="312" mass="35259">PPWLLKRPRARHGNFVTSGSDSRPGWLAKASICPACPRCPRSPGAGDVADPGDLWSRDQVHRSLHRIERHLTRRDPAAMQKLFDAYSAGTFADPRNTKPERSEHLKIPQGIALRSLIVPPAPDALFTEDYPDMPIDEILQQQQALNGSIRTALGEAMSPRDSEAECLDDWVFLYFRVQKRNWESTVSRGEEERAATVNMYAGGSEWGWKSNPNIIFWPGRLLRPHGRRPNIYGELQQEPCAMISFNSTPKYVGLEERRRHLCELGDRHPAPDDGGRAAQEGAKEKAKDQGEGEGESRECSSLWRRVMRNERS</sequence>
<keyword evidence="2" id="KW-1185">Reference proteome</keyword>
<name>A0A1I8FS97_9PLAT</name>
<reference evidence="3" key="1">
    <citation type="submission" date="2016-11" db="UniProtKB">
        <authorList>
            <consortium name="WormBaseParasite"/>
        </authorList>
    </citation>
    <scope>IDENTIFICATION</scope>
</reference>
<evidence type="ECO:0000256" key="1">
    <source>
        <dbReference type="SAM" id="MobiDB-lite"/>
    </source>
</evidence>
<proteinExistence type="predicted"/>
<dbReference type="Proteomes" id="UP000095280">
    <property type="component" value="Unplaced"/>
</dbReference>
<feature type="compositionally biased region" description="Basic and acidic residues" evidence="1">
    <location>
        <begin position="264"/>
        <end position="298"/>
    </location>
</feature>
<dbReference type="WBParaSite" id="maker-unitig_5197-snap-gene-0.7-mRNA-1">
    <property type="protein sequence ID" value="maker-unitig_5197-snap-gene-0.7-mRNA-1"/>
    <property type="gene ID" value="maker-unitig_5197-snap-gene-0.7"/>
</dbReference>
<protein>
    <submittedName>
        <fullName evidence="3">TGFb_propeptide domain-containing protein</fullName>
    </submittedName>
</protein>
<evidence type="ECO:0000313" key="3">
    <source>
        <dbReference type="WBParaSite" id="maker-unitig_5197-snap-gene-0.7-mRNA-1"/>
    </source>
</evidence>